<dbReference type="Proteomes" id="UP000244904">
    <property type="component" value="Unassembled WGS sequence"/>
</dbReference>
<organism evidence="7 8">
    <name type="scientific">Pseudoprimorskyibacter insulae</name>
    <dbReference type="NCBI Taxonomy" id="1695997"/>
    <lineage>
        <taxon>Bacteria</taxon>
        <taxon>Pseudomonadati</taxon>
        <taxon>Pseudomonadota</taxon>
        <taxon>Alphaproteobacteria</taxon>
        <taxon>Rhodobacterales</taxon>
        <taxon>Paracoccaceae</taxon>
        <taxon>Pseudoprimorskyibacter</taxon>
    </lineage>
</organism>
<evidence type="ECO:0000256" key="2">
    <source>
        <dbReference type="ARBA" id="ARBA00022692"/>
    </source>
</evidence>
<keyword evidence="8" id="KW-1185">Reference proteome</keyword>
<gene>
    <name evidence="7" type="ORF">PRI8871_02505</name>
</gene>
<keyword evidence="2 5" id="KW-0812">Transmembrane</keyword>
<keyword evidence="4 5" id="KW-0472">Membrane</keyword>
<sequence length="147" mass="16326">MYSDISHLPDPAAQPEFYRDVPMKRALAWLIDTILIMLLVVPVVVLTAFVGLFFLPFLFLIVGFFYRTLTIASGSATWGMRMMSIELRNAYGERLDGAQAFMHTAGYTLSISIFPVQLVSMVLMGIGDRGQGLSDLALGTVMINRRS</sequence>
<dbReference type="AlphaFoldDB" id="A0A2R8AXV4"/>
<dbReference type="InterPro" id="IPR010432">
    <property type="entry name" value="RDD"/>
</dbReference>
<keyword evidence="3 5" id="KW-1133">Transmembrane helix</keyword>
<evidence type="ECO:0000256" key="1">
    <source>
        <dbReference type="ARBA" id="ARBA00004141"/>
    </source>
</evidence>
<name>A0A2R8AXV4_9RHOB</name>
<dbReference type="Pfam" id="PF06271">
    <property type="entry name" value="RDD"/>
    <property type="match status" value="1"/>
</dbReference>
<proteinExistence type="predicted"/>
<evidence type="ECO:0000256" key="3">
    <source>
        <dbReference type="ARBA" id="ARBA00022989"/>
    </source>
</evidence>
<evidence type="ECO:0000256" key="5">
    <source>
        <dbReference type="SAM" id="Phobius"/>
    </source>
</evidence>
<reference evidence="8" key="1">
    <citation type="submission" date="2018-03" db="EMBL/GenBank/DDBJ databases">
        <authorList>
            <person name="Rodrigo-Torres L."/>
            <person name="Arahal R. D."/>
            <person name="Lucena T."/>
        </authorList>
    </citation>
    <scope>NUCLEOTIDE SEQUENCE [LARGE SCALE GENOMIC DNA]</scope>
    <source>
        <strain evidence="8">CECT 8871</strain>
    </source>
</reference>
<dbReference type="RefSeq" id="WP_245897858.1">
    <property type="nucleotide sequence ID" value="NZ_OMOJ01000005.1"/>
</dbReference>
<accession>A0A2R8AXV4</accession>
<evidence type="ECO:0000259" key="6">
    <source>
        <dbReference type="Pfam" id="PF06271"/>
    </source>
</evidence>
<protein>
    <recommendedName>
        <fullName evidence="6">RDD domain-containing protein</fullName>
    </recommendedName>
</protein>
<evidence type="ECO:0000256" key="4">
    <source>
        <dbReference type="ARBA" id="ARBA00023136"/>
    </source>
</evidence>
<dbReference type="EMBL" id="OMOJ01000005">
    <property type="protein sequence ID" value="SPF80694.1"/>
    <property type="molecule type" value="Genomic_DNA"/>
</dbReference>
<feature type="domain" description="RDD" evidence="6">
    <location>
        <begin position="22"/>
        <end position="138"/>
    </location>
</feature>
<feature type="transmembrane region" description="Helical" evidence="5">
    <location>
        <begin position="27"/>
        <end position="51"/>
    </location>
</feature>
<dbReference type="GO" id="GO:0016020">
    <property type="term" value="C:membrane"/>
    <property type="evidence" value="ECO:0007669"/>
    <property type="project" value="UniProtKB-SubCell"/>
</dbReference>
<feature type="transmembrane region" description="Helical" evidence="5">
    <location>
        <begin position="57"/>
        <end position="79"/>
    </location>
</feature>
<comment type="subcellular location">
    <subcellularLocation>
        <location evidence="1">Membrane</location>
        <topology evidence="1">Multi-pass membrane protein</topology>
    </subcellularLocation>
</comment>
<evidence type="ECO:0000313" key="8">
    <source>
        <dbReference type="Proteomes" id="UP000244904"/>
    </source>
</evidence>
<evidence type="ECO:0000313" key="7">
    <source>
        <dbReference type="EMBL" id="SPF80694.1"/>
    </source>
</evidence>
<feature type="transmembrane region" description="Helical" evidence="5">
    <location>
        <begin position="100"/>
        <end position="126"/>
    </location>
</feature>